<keyword evidence="2" id="KW-1185">Reference proteome</keyword>
<dbReference type="OrthoDB" id="6143532at2759"/>
<dbReference type="PANTHER" id="PTHR45703">
    <property type="entry name" value="DYNEIN HEAVY CHAIN"/>
    <property type="match status" value="1"/>
</dbReference>
<organism evidence="1 2">
    <name type="scientific">Candidula unifasciata</name>
    <dbReference type="NCBI Taxonomy" id="100452"/>
    <lineage>
        <taxon>Eukaryota</taxon>
        <taxon>Metazoa</taxon>
        <taxon>Spiralia</taxon>
        <taxon>Lophotrochozoa</taxon>
        <taxon>Mollusca</taxon>
        <taxon>Gastropoda</taxon>
        <taxon>Heterobranchia</taxon>
        <taxon>Euthyneura</taxon>
        <taxon>Panpulmonata</taxon>
        <taxon>Eupulmonata</taxon>
        <taxon>Stylommatophora</taxon>
        <taxon>Helicina</taxon>
        <taxon>Helicoidea</taxon>
        <taxon>Geomitridae</taxon>
        <taxon>Candidula</taxon>
    </lineage>
</organism>
<accession>A0A8S3Z3B0</accession>
<dbReference type="GO" id="GO:0051959">
    <property type="term" value="F:dynein light intermediate chain binding"/>
    <property type="evidence" value="ECO:0007669"/>
    <property type="project" value="InterPro"/>
</dbReference>
<dbReference type="GO" id="GO:0007018">
    <property type="term" value="P:microtubule-based movement"/>
    <property type="evidence" value="ECO:0007669"/>
    <property type="project" value="InterPro"/>
</dbReference>
<evidence type="ECO:0000313" key="1">
    <source>
        <dbReference type="EMBL" id="CAG5122808.1"/>
    </source>
</evidence>
<proteinExistence type="predicted"/>
<reference evidence="1" key="1">
    <citation type="submission" date="2021-04" db="EMBL/GenBank/DDBJ databases">
        <authorList>
            <consortium name="Molecular Ecology Group"/>
        </authorList>
    </citation>
    <scope>NUCLEOTIDE SEQUENCE</scope>
</reference>
<comment type="caution">
    <text evidence="1">The sequence shown here is derived from an EMBL/GenBank/DDBJ whole genome shotgun (WGS) entry which is preliminary data.</text>
</comment>
<gene>
    <name evidence="1" type="ORF">CUNI_LOCUS8366</name>
</gene>
<dbReference type="GO" id="GO:0030286">
    <property type="term" value="C:dynein complex"/>
    <property type="evidence" value="ECO:0007669"/>
    <property type="project" value="InterPro"/>
</dbReference>
<dbReference type="AlphaFoldDB" id="A0A8S3Z3B0"/>
<sequence length="351" mass="41512">MFHSVAVYTKGMQALYLKYFKDRHLELNTDHRDVDFYCKHLQRYDVQLKMAERLPESQRLGMFLIDLTPYKEYVRQCSVDSLQQLQLELNADVVHRTRLLIEKLNDLHTTLESHPTTLVPLFKRLTALDSYNQILQNVENSDISQIGALYSVIDRFDVPHTEVDRRAFESTHYLITSARHVAEACLPDREGVVDAIDKCLARDVRYLYVQVKRVVRPLVEAEVLLDGKSDHEEIWKQLVKTEDVVRTYVTMANFVREVQRYLGMPNTRFTELFNLSSRYVNTRNLWLLMADWDIKLEKWKNQSFQTLDIQEINSYTFKYMEACDKLERLLPKNTVISVFEEKRRGRGESLF</sequence>
<name>A0A8S3Z3B0_9EUPU</name>
<dbReference type="InterPro" id="IPR026983">
    <property type="entry name" value="DHC"/>
</dbReference>
<dbReference type="EMBL" id="CAJHNH020001369">
    <property type="protein sequence ID" value="CAG5122808.1"/>
    <property type="molecule type" value="Genomic_DNA"/>
</dbReference>
<dbReference type="PANTHER" id="PTHR45703:SF36">
    <property type="entry name" value="DYNEIN HEAVY CHAIN, CYTOPLASMIC"/>
    <property type="match status" value="1"/>
</dbReference>
<evidence type="ECO:0000313" key="2">
    <source>
        <dbReference type="Proteomes" id="UP000678393"/>
    </source>
</evidence>
<protein>
    <submittedName>
        <fullName evidence="1">Uncharacterized protein</fullName>
    </submittedName>
</protein>
<dbReference type="Proteomes" id="UP000678393">
    <property type="component" value="Unassembled WGS sequence"/>
</dbReference>
<dbReference type="GO" id="GO:0045505">
    <property type="term" value="F:dynein intermediate chain binding"/>
    <property type="evidence" value="ECO:0007669"/>
    <property type="project" value="InterPro"/>
</dbReference>